<proteinExistence type="predicted"/>
<feature type="non-terminal residue" evidence="1">
    <location>
        <position position="170"/>
    </location>
</feature>
<comment type="caution">
    <text evidence="1">The sequence shown here is derived from an EMBL/GenBank/DDBJ whole genome shotgun (WGS) entry which is preliminary data.</text>
</comment>
<name>A0A699VCZ3_TANCI</name>
<reference evidence="1" key="1">
    <citation type="journal article" date="2019" name="Sci. Rep.">
        <title>Draft genome of Tanacetum cinerariifolium, the natural source of mosquito coil.</title>
        <authorList>
            <person name="Yamashiro T."/>
            <person name="Shiraishi A."/>
            <person name="Satake H."/>
            <person name="Nakayama K."/>
        </authorList>
    </citation>
    <scope>NUCLEOTIDE SEQUENCE</scope>
</reference>
<evidence type="ECO:0000313" key="1">
    <source>
        <dbReference type="EMBL" id="GFD33305.1"/>
    </source>
</evidence>
<dbReference type="EMBL" id="BKCJ011433842">
    <property type="protein sequence ID" value="GFD33305.1"/>
    <property type="molecule type" value="Genomic_DNA"/>
</dbReference>
<feature type="non-terminal residue" evidence="1">
    <location>
        <position position="1"/>
    </location>
</feature>
<accession>A0A699VCZ3</accession>
<protein>
    <submittedName>
        <fullName evidence="1">Uncharacterized protein</fullName>
    </submittedName>
</protein>
<sequence length="170" mass="17707">SVEHLLVDFLAEVVGHRAHEVALREVGNGAGRNHAVHLGGEAGAGFAHVDAQTLALLQNLAKPLAQPLAAVARYLPAEHIAHGVLNDFGLFLAVVALQLREILEAQAGAHLVAPRRGNEVIQPLKVDGGQLVDDDGGFALALLVHQLHQPGVVEAQRGPIDGLAVGVVAH</sequence>
<organism evidence="1">
    <name type="scientific">Tanacetum cinerariifolium</name>
    <name type="common">Dalmatian daisy</name>
    <name type="synonym">Chrysanthemum cinerariifolium</name>
    <dbReference type="NCBI Taxonomy" id="118510"/>
    <lineage>
        <taxon>Eukaryota</taxon>
        <taxon>Viridiplantae</taxon>
        <taxon>Streptophyta</taxon>
        <taxon>Embryophyta</taxon>
        <taxon>Tracheophyta</taxon>
        <taxon>Spermatophyta</taxon>
        <taxon>Magnoliopsida</taxon>
        <taxon>eudicotyledons</taxon>
        <taxon>Gunneridae</taxon>
        <taxon>Pentapetalae</taxon>
        <taxon>asterids</taxon>
        <taxon>campanulids</taxon>
        <taxon>Asterales</taxon>
        <taxon>Asteraceae</taxon>
        <taxon>Asteroideae</taxon>
        <taxon>Anthemideae</taxon>
        <taxon>Anthemidinae</taxon>
        <taxon>Tanacetum</taxon>
    </lineage>
</organism>
<dbReference type="AlphaFoldDB" id="A0A699VCZ3"/>
<gene>
    <name evidence="1" type="ORF">Tci_905274</name>
</gene>